<protein>
    <submittedName>
        <fullName evidence="2">Type II toxin-antitoxin system RelE/ParE family toxin</fullName>
    </submittedName>
</protein>
<evidence type="ECO:0000313" key="2">
    <source>
        <dbReference type="EMBL" id="REC54047.1"/>
    </source>
</evidence>
<evidence type="ECO:0000313" key="3">
    <source>
        <dbReference type="Proteomes" id="UP000256512"/>
    </source>
</evidence>
<proteinExistence type="predicted"/>
<reference evidence="2 3" key="1">
    <citation type="journal article" date="2006" name="Int. J. Syst. Evol. Microbiol.">
        <title>Chryseobacterium piscium sp. nov., isolated from fish of the South Atlantic Ocean off South Africa.</title>
        <authorList>
            <person name="de Beer H."/>
            <person name="Hugo C.J."/>
            <person name="Jooste P.J."/>
            <person name="Vancanneyt M."/>
            <person name="Coenye T."/>
            <person name="Vandamme P."/>
        </authorList>
    </citation>
    <scope>NUCLEOTIDE SEQUENCE [LARGE SCALE GENOMIC DNA]</scope>
    <source>
        <strain evidence="2 3">CCUG 51923</strain>
    </source>
</reference>
<accession>A0A3D9BKQ2</accession>
<gene>
    <name evidence="2" type="ORF">DRF62_10990</name>
</gene>
<dbReference type="RefSeq" id="WP_115950358.1">
    <property type="nucleotide sequence ID" value="NZ_QNVS01000031.1"/>
</dbReference>
<sequence>MKIVWTDFAIKNLKSIFDYYVTNANRKVAHKIRKQILDSTKQLVKNPESGQLELYLKKLNLNHRYILIKNCKIIYRILHNQIVISDIFDVRQNPIKMNDEDRNK</sequence>
<keyword evidence="3" id="KW-1185">Reference proteome</keyword>
<evidence type="ECO:0000256" key="1">
    <source>
        <dbReference type="ARBA" id="ARBA00022649"/>
    </source>
</evidence>
<dbReference type="Proteomes" id="UP000256512">
    <property type="component" value="Unassembled WGS sequence"/>
</dbReference>
<comment type="caution">
    <text evidence="2">The sequence shown here is derived from an EMBL/GenBank/DDBJ whole genome shotgun (WGS) entry which is preliminary data.</text>
</comment>
<dbReference type="Gene3D" id="3.30.2310.20">
    <property type="entry name" value="RelE-like"/>
    <property type="match status" value="1"/>
</dbReference>
<dbReference type="InterPro" id="IPR007712">
    <property type="entry name" value="RelE/ParE_toxin"/>
</dbReference>
<dbReference type="Pfam" id="PF05016">
    <property type="entry name" value="ParE_toxin"/>
    <property type="match status" value="1"/>
</dbReference>
<dbReference type="EMBL" id="QNVS01000031">
    <property type="protein sequence ID" value="REC54047.1"/>
    <property type="molecule type" value="Genomic_DNA"/>
</dbReference>
<name>A0A3D9BKQ2_9FLAO</name>
<keyword evidence="1" id="KW-1277">Toxin-antitoxin system</keyword>
<organism evidence="2 3">
    <name type="scientific">Chryseobacterium piscium</name>
    <dbReference type="NCBI Taxonomy" id="333702"/>
    <lineage>
        <taxon>Bacteria</taxon>
        <taxon>Pseudomonadati</taxon>
        <taxon>Bacteroidota</taxon>
        <taxon>Flavobacteriia</taxon>
        <taxon>Flavobacteriales</taxon>
        <taxon>Weeksellaceae</taxon>
        <taxon>Chryseobacterium group</taxon>
        <taxon>Chryseobacterium</taxon>
    </lineage>
</organism>
<dbReference type="AlphaFoldDB" id="A0A3D9BKQ2"/>
<dbReference type="InterPro" id="IPR035093">
    <property type="entry name" value="RelE/ParE_toxin_dom_sf"/>
</dbReference>